<evidence type="ECO:0000256" key="5">
    <source>
        <dbReference type="ARBA" id="ARBA00022927"/>
    </source>
</evidence>
<feature type="transmembrane region" description="Helical" evidence="11">
    <location>
        <begin position="34"/>
        <end position="56"/>
    </location>
</feature>
<dbReference type="Pfam" id="PF02096">
    <property type="entry name" value="60KD_IMP"/>
    <property type="match status" value="1"/>
</dbReference>
<comment type="similarity">
    <text evidence="9">Belongs to the OXA1/ALB3/YidC family.</text>
</comment>
<keyword evidence="5" id="KW-0653">Protein transport</keyword>
<evidence type="ECO:0000256" key="4">
    <source>
        <dbReference type="ARBA" id="ARBA00022692"/>
    </source>
</evidence>
<keyword evidence="15" id="KW-1185">Reference proteome</keyword>
<dbReference type="AlphaFoldDB" id="A0A4P1QH09"/>
<dbReference type="PANTHER" id="PTHR12428">
    <property type="entry name" value="OXA1"/>
    <property type="match status" value="1"/>
</dbReference>
<feature type="transmembrane region" description="Helical" evidence="11">
    <location>
        <begin position="647"/>
        <end position="672"/>
    </location>
</feature>
<dbReference type="GO" id="GO:0032977">
    <property type="term" value="F:membrane insertase activity"/>
    <property type="evidence" value="ECO:0007669"/>
    <property type="project" value="InterPro"/>
</dbReference>
<evidence type="ECO:0000259" key="12">
    <source>
        <dbReference type="Pfam" id="PF02096"/>
    </source>
</evidence>
<keyword evidence="10" id="KW-0175">Coiled coil</keyword>
<sequence>MAKLKKSKFYDEFNTAKSSEQKTPRQIWSKIWRWLKIILIVIFVSVGLIGCVQSFVTKTSSKVGSGYEFYASKKQISPNIEVLRYNANTNAFEILNTDKFIAKNPFLGLNNKNNDLIEKLKKQDEQTGAVYGSYGGSSLALQLEVPTKTNAKKFEVLNGEIYNDGNKFTYINTSPGIAGSKNYTPITHFTNIDSFYYLVHAQSTTDSDKYTFQRYDKLKSKEYRRIEGKLEGGSSVVEKFARDNLQILFNETFKQWFENNTGNIQWLLEPTIKTDEDHKAITNGSKIYSTPQINFKDPSVTFEQKMTRFNEFINIFNTATVSDKFETTTSIFQDDPTAPWKQPTFANLKNQEKEKELNKWNKYLWLKEASNFIAMLDVVFHKYTNYVNYKNSFTKDGKAIYIKSNLTKVGNVNNNAQIAYLLAPSGGTIPHKPLSTMSDYWKQGPFFGMFVQPINLMISKISTSLGTTGWSVILALTITVIIVRLIAFFISLKSAFGQSKLEEVNQKKAKIEAKYADLKHDKAAQQRKQVEISQLYKEAKISPFTALISSFVTLPILIVVFRIISAAPEIKQVSWYGIQFSASSISRVIAKDFIYLPFIIVSVGIQALAQYLPKLLNLKKNKNAFRTDVYAQQAAKKGNKTSNMIQILFIGMGAIFSTGLQIYWIIGGLWTIGERLFVHYFMKTRFYKEKIEPKIFPQTKTA</sequence>
<reference evidence="13 15" key="1">
    <citation type="submission" date="2014-06" db="EMBL/GenBank/DDBJ databases">
        <title>The Whole Genome Sequence of Mycoplasma hyosynoviae strain ATCC 27095.</title>
        <authorList>
            <person name="Calcutt M.J."/>
            <person name="Foecking M.F."/>
        </authorList>
    </citation>
    <scope>NUCLEOTIDE SEQUENCE [LARGE SCALE GENOMIC DNA]</scope>
    <source>
        <strain evidence="13 15">M60</strain>
    </source>
</reference>
<dbReference type="NCBIfam" id="TIGR03592">
    <property type="entry name" value="yidC_oxa1_cterm"/>
    <property type="match status" value="1"/>
</dbReference>
<dbReference type="InterPro" id="IPR047196">
    <property type="entry name" value="YidC_ALB_C"/>
</dbReference>
<keyword evidence="7 11" id="KW-0472">Membrane</keyword>
<organism evidence="13 15">
    <name type="scientific">Metamycoplasma hyosynoviae</name>
    <dbReference type="NCBI Taxonomy" id="29559"/>
    <lineage>
        <taxon>Bacteria</taxon>
        <taxon>Bacillati</taxon>
        <taxon>Mycoplasmatota</taxon>
        <taxon>Mycoplasmoidales</taxon>
        <taxon>Metamycoplasmataceae</taxon>
        <taxon>Metamycoplasma</taxon>
    </lineage>
</organism>
<evidence type="ECO:0000256" key="3">
    <source>
        <dbReference type="ARBA" id="ARBA00022475"/>
    </source>
</evidence>
<gene>
    <name evidence="14" type="primary">yidC</name>
    <name evidence="13" type="ORF">MHSN_03455</name>
    <name evidence="14" type="ORF">QJ129_00545</name>
</gene>
<proteinExistence type="inferred from homology"/>
<keyword evidence="3" id="KW-1003">Cell membrane</keyword>
<evidence type="ECO:0000256" key="1">
    <source>
        <dbReference type="ARBA" id="ARBA00004651"/>
    </source>
</evidence>
<comment type="subcellular location">
    <subcellularLocation>
        <location evidence="1">Cell membrane</location>
        <topology evidence="1">Multi-pass membrane protein</topology>
    </subcellularLocation>
    <subcellularLocation>
        <location evidence="9">Membrane</location>
        <topology evidence="9">Multi-pass membrane protein</topology>
    </subcellularLocation>
</comment>
<evidence type="ECO:0000256" key="11">
    <source>
        <dbReference type="SAM" id="Phobius"/>
    </source>
</evidence>
<dbReference type="EMBL" id="CP008748">
    <property type="protein sequence ID" value="ASI54202.1"/>
    <property type="molecule type" value="Genomic_DNA"/>
</dbReference>
<keyword evidence="6 11" id="KW-1133">Transmembrane helix</keyword>
<name>A0A4P1QH09_9BACT</name>
<feature type="domain" description="Membrane insertase YidC/Oxa/ALB C-terminal" evidence="12">
    <location>
        <begin position="474"/>
        <end position="679"/>
    </location>
</feature>
<evidence type="ECO:0000256" key="9">
    <source>
        <dbReference type="RuleBase" id="RU003945"/>
    </source>
</evidence>
<keyword evidence="2" id="KW-0813">Transport</keyword>
<dbReference type="KEGG" id="mhyv:MHSN_03455"/>
<evidence type="ECO:0000313" key="13">
    <source>
        <dbReference type="EMBL" id="ASI54202.1"/>
    </source>
</evidence>
<reference evidence="14" key="2">
    <citation type="submission" date="2023-04" db="EMBL/GenBank/DDBJ databases">
        <title>Genomes of recent Mycoplasma hyosynoviae isolates 2023.</title>
        <authorList>
            <person name="Spergser J."/>
        </authorList>
    </citation>
    <scope>NUCLEOTIDE SEQUENCE</scope>
    <source>
        <strain evidence="14">SN1J23N</strain>
    </source>
</reference>
<accession>A0A4P1QH09</accession>
<feature type="transmembrane region" description="Helical" evidence="11">
    <location>
        <begin position="544"/>
        <end position="564"/>
    </location>
</feature>
<dbReference type="InterPro" id="IPR028055">
    <property type="entry name" value="YidC/Oxa/ALB_C"/>
</dbReference>
<evidence type="ECO:0000256" key="8">
    <source>
        <dbReference type="ARBA" id="ARBA00023186"/>
    </source>
</evidence>
<dbReference type="CDD" id="cd20070">
    <property type="entry name" value="5TM_YidC_Alb3"/>
    <property type="match status" value="1"/>
</dbReference>
<evidence type="ECO:0000313" key="14">
    <source>
        <dbReference type="EMBL" id="MDI3047754.1"/>
    </source>
</evidence>
<feature type="coiled-coil region" evidence="10">
    <location>
        <begin position="501"/>
        <end position="528"/>
    </location>
</feature>
<protein>
    <submittedName>
        <fullName evidence="14">Membrane protein insertase YidC</fullName>
    </submittedName>
</protein>
<keyword evidence="8" id="KW-0143">Chaperone</keyword>
<evidence type="ECO:0000256" key="6">
    <source>
        <dbReference type="ARBA" id="ARBA00022989"/>
    </source>
</evidence>
<evidence type="ECO:0000256" key="10">
    <source>
        <dbReference type="SAM" id="Coils"/>
    </source>
</evidence>
<keyword evidence="4 9" id="KW-0812">Transmembrane</keyword>
<dbReference type="NCBIfam" id="NF002567">
    <property type="entry name" value="PRK02201.1-2"/>
    <property type="match status" value="1"/>
</dbReference>
<dbReference type="Proteomes" id="UP001233782">
    <property type="component" value="Unassembled WGS sequence"/>
</dbReference>
<dbReference type="PANTHER" id="PTHR12428:SF65">
    <property type="entry name" value="CYTOCHROME C OXIDASE ASSEMBLY PROTEIN COX18, MITOCHONDRIAL"/>
    <property type="match status" value="1"/>
</dbReference>
<dbReference type="InterPro" id="IPR001708">
    <property type="entry name" value="YidC/ALB3/OXA1/COX18"/>
</dbReference>
<dbReference type="GO" id="GO:0005886">
    <property type="term" value="C:plasma membrane"/>
    <property type="evidence" value="ECO:0007669"/>
    <property type="project" value="UniProtKB-SubCell"/>
</dbReference>
<feature type="transmembrane region" description="Helical" evidence="11">
    <location>
        <begin position="469"/>
        <end position="490"/>
    </location>
</feature>
<dbReference type="RefSeq" id="WP_119864001.1">
    <property type="nucleotide sequence ID" value="NZ_CP008748.1"/>
</dbReference>
<dbReference type="EMBL" id="JASBCP010000001">
    <property type="protein sequence ID" value="MDI3047754.1"/>
    <property type="molecule type" value="Genomic_DNA"/>
</dbReference>
<evidence type="ECO:0000313" key="15">
    <source>
        <dbReference type="Proteomes" id="UP000264882"/>
    </source>
</evidence>
<dbReference type="GO" id="GO:0051205">
    <property type="term" value="P:protein insertion into membrane"/>
    <property type="evidence" value="ECO:0007669"/>
    <property type="project" value="TreeGrafter"/>
</dbReference>
<dbReference type="GO" id="GO:0015031">
    <property type="term" value="P:protein transport"/>
    <property type="evidence" value="ECO:0007669"/>
    <property type="project" value="UniProtKB-KW"/>
</dbReference>
<dbReference type="Proteomes" id="UP000264882">
    <property type="component" value="Chromosome"/>
</dbReference>
<evidence type="ECO:0000256" key="2">
    <source>
        <dbReference type="ARBA" id="ARBA00022448"/>
    </source>
</evidence>
<evidence type="ECO:0000256" key="7">
    <source>
        <dbReference type="ARBA" id="ARBA00023136"/>
    </source>
</evidence>
<feature type="transmembrane region" description="Helical" evidence="11">
    <location>
        <begin position="593"/>
        <end position="612"/>
    </location>
</feature>